<dbReference type="Proteomes" id="UP001155241">
    <property type="component" value="Unassembled WGS sequence"/>
</dbReference>
<reference evidence="1" key="1">
    <citation type="submission" date="2022-06" db="EMBL/GenBank/DDBJ databases">
        <title>Aeoliella straminimaris, a novel planctomycete from sediments.</title>
        <authorList>
            <person name="Vitorino I.R."/>
            <person name="Lage O.M."/>
        </authorList>
    </citation>
    <scope>NUCLEOTIDE SEQUENCE</scope>
    <source>
        <strain evidence="1">ICT_H6.2</strain>
    </source>
</reference>
<accession>A0A9X2F6J5</accession>
<dbReference type="AlphaFoldDB" id="A0A9X2F6J5"/>
<organism evidence="1 2">
    <name type="scientific">Aeoliella straminimaris</name>
    <dbReference type="NCBI Taxonomy" id="2954799"/>
    <lineage>
        <taxon>Bacteria</taxon>
        <taxon>Pseudomonadati</taxon>
        <taxon>Planctomycetota</taxon>
        <taxon>Planctomycetia</taxon>
        <taxon>Pirellulales</taxon>
        <taxon>Lacipirellulaceae</taxon>
        <taxon>Aeoliella</taxon>
    </lineage>
</organism>
<name>A0A9X2F6J5_9BACT</name>
<dbReference type="InterPro" id="IPR027558">
    <property type="entry name" value="Pre_pil_HX9DG_C"/>
</dbReference>
<comment type="caution">
    <text evidence="1">The sequence shown here is derived from an EMBL/GenBank/DDBJ whole genome shotgun (WGS) entry which is preliminary data.</text>
</comment>
<evidence type="ECO:0000313" key="2">
    <source>
        <dbReference type="Proteomes" id="UP001155241"/>
    </source>
</evidence>
<proteinExistence type="predicted"/>
<dbReference type="EMBL" id="JAMXLR010000006">
    <property type="protein sequence ID" value="MCO6042573.1"/>
    <property type="molecule type" value="Genomic_DNA"/>
</dbReference>
<protein>
    <submittedName>
        <fullName evidence="1">Uncharacterized protein</fullName>
    </submittedName>
</protein>
<dbReference type="NCBIfam" id="TIGR04294">
    <property type="entry name" value="pre_pil_HX9DG"/>
    <property type="match status" value="1"/>
</dbReference>
<keyword evidence="2" id="KW-1185">Reference proteome</keyword>
<evidence type="ECO:0000313" key="1">
    <source>
        <dbReference type="EMBL" id="MCO6042573.1"/>
    </source>
</evidence>
<sequence>MAHFWKLGGAVEVAADRHQGASNYLWVDGHVSNHPFEETFDWNRRFDRWDPGTAAEP</sequence>
<gene>
    <name evidence="1" type="ORF">NG895_01505</name>
</gene>